<organism evidence="2">
    <name type="scientific">marine metagenome</name>
    <dbReference type="NCBI Taxonomy" id="408172"/>
    <lineage>
        <taxon>unclassified sequences</taxon>
        <taxon>metagenomes</taxon>
        <taxon>ecological metagenomes</taxon>
    </lineage>
</organism>
<evidence type="ECO:0000313" key="2">
    <source>
        <dbReference type="EMBL" id="SVA54967.1"/>
    </source>
</evidence>
<dbReference type="AlphaFoldDB" id="A0A381WSR0"/>
<name>A0A381WSR0_9ZZZZ</name>
<evidence type="ECO:0000256" key="1">
    <source>
        <dbReference type="SAM" id="Phobius"/>
    </source>
</evidence>
<proteinExistence type="predicted"/>
<keyword evidence="1" id="KW-0812">Transmembrane</keyword>
<feature type="transmembrane region" description="Helical" evidence="1">
    <location>
        <begin position="12"/>
        <end position="30"/>
    </location>
</feature>
<keyword evidence="1" id="KW-1133">Transmembrane helix</keyword>
<sequence>MKKRDHNIKDAKVIIVVGAITAAIWVTWVVTRWLPYGVGTIH</sequence>
<gene>
    <name evidence="2" type="ORF">METZ01_LOCUS107821</name>
</gene>
<accession>A0A381WSR0</accession>
<keyword evidence="1" id="KW-0472">Membrane</keyword>
<protein>
    <submittedName>
        <fullName evidence="2">Uncharacterized protein</fullName>
    </submittedName>
</protein>
<reference evidence="2" key="1">
    <citation type="submission" date="2018-05" db="EMBL/GenBank/DDBJ databases">
        <authorList>
            <person name="Lanie J.A."/>
            <person name="Ng W.-L."/>
            <person name="Kazmierczak K.M."/>
            <person name="Andrzejewski T.M."/>
            <person name="Davidsen T.M."/>
            <person name="Wayne K.J."/>
            <person name="Tettelin H."/>
            <person name="Glass J.I."/>
            <person name="Rusch D."/>
            <person name="Podicherti R."/>
            <person name="Tsui H.-C.T."/>
            <person name="Winkler M.E."/>
        </authorList>
    </citation>
    <scope>NUCLEOTIDE SEQUENCE</scope>
</reference>
<dbReference type="EMBL" id="UINC01012607">
    <property type="protein sequence ID" value="SVA54967.1"/>
    <property type="molecule type" value="Genomic_DNA"/>
</dbReference>